<dbReference type="PANTHER" id="PTHR37938">
    <property type="entry name" value="BLL0215 PROTEIN"/>
    <property type="match status" value="1"/>
</dbReference>
<feature type="transmembrane region" description="Helical" evidence="1">
    <location>
        <begin position="25"/>
        <end position="47"/>
    </location>
</feature>
<feature type="domain" description="YdbS-like PH" evidence="2">
    <location>
        <begin position="81"/>
        <end position="153"/>
    </location>
</feature>
<evidence type="ECO:0000313" key="4">
    <source>
        <dbReference type="Proteomes" id="UP000703038"/>
    </source>
</evidence>
<keyword evidence="1" id="KW-0812">Transmembrane</keyword>
<dbReference type="PANTHER" id="PTHR37938:SF1">
    <property type="entry name" value="BLL0215 PROTEIN"/>
    <property type="match status" value="1"/>
</dbReference>
<organism evidence="3 4">
    <name type="scientific">Rhodococcoides corynebacterioides</name>
    <dbReference type="NCBI Taxonomy" id="53972"/>
    <lineage>
        <taxon>Bacteria</taxon>
        <taxon>Bacillati</taxon>
        <taxon>Actinomycetota</taxon>
        <taxon>Actinomycetes</taxon>
        <taxon>Mycobacteriales</taxon>
        <taxon>Nocardiaceae</taxon>
        <taxon>Rhodococcoides</taxon>
    </lineage>
</organism>
<sequence>MSFPQDALGHEEDLILHRHPHWKMLVLPVLTFLVATLLAGFLVGMIGRSLESTARSAALIAVAVVWVGLIAWRTAVPVLRWRSTHFVVTDRRVLVRQGVLSHSGIDIPVRRVSNVQFRHGLLDRLLKTGTLVIVASSDDPLEFDDIPDVERVHSLLYHQVFDSQNHGWDDGDDLGPARTT</sequence>
<evidence type="ECO:0000259" key="2">
    <source>
        <dbReference type="Pfam" id="PF03703"/>
    </source>
</evidence>
<accession>A0ABS2KQN5</accession>
<name>A0ABS2KQN5_9NOCA</name>
<reference evidence="3 4" key="1">
    <citation type="submission" date="2021-01" db="EMBL/GenBank/DDBJ databases">
        <title>Genomics of switchgrass bacterial isolates.</title>
        <authorList>
            <person name="Shade A."/>
        </authorList>
    </citation>
    <scope>NUCLEOTIDE SEQUENCE [LARGE SCALE GENOMIC DNA]</scope>
    <source>
        <strain evidence="3 4">PvP111</strain>
    </source>
</reference>
<proteinExistence type="predicted"/>
<keyword evidence="1" id="KW-1133">Transmembrane helix</keyword>
<gene>
    <name evidence="3" type="ORF">JOE42_000996</name>
</gene>
<feature type="transmembrane region" description="Helical" evidence="1">
    <location>
        <begin position="53"/>
        <end position="72"/>
    </location>
</feature>
<protein>
    <submittedName>
        <fullName evidence="3">Membrane protein YdbT with pleckstrin-like domain</fullName>
    </submittedName>
</protein>
<dbReference type="Proteomes" id="UP000703038">
    <property type="component" value="Unassembled WGS sequence"/>
</dbReference>
<keyword evidence="1" id="KW-0472">Membrane</keyword>
<dbReference type="RefSeq" id="WP_204867052.1">
    <property type="nucleotide sequence ID" value="NZ_JAFBBK010000001.1"/>
</dbReference>
<evidence type="ECO:0000256" key="1">
    <source>
        <dbReference type="SAM" id="Phobius"/>
    </source>
</evidence>
<comment type="caution">
    <text evidence="3">The sequence shown here is derived from an EMBL/GenBank/DDBJ whole genome shotgun (WGS) entry which is preliminary data.</text>
</comment>
<evidence type="ECO:0000313" key="3">
    <source>
        <dbReference type="EMBL" id="MBM7414263.1"/>
    </source>
</evidence>
<dbReference type="InterPro" id="IPR005182">
    <property type="entry name" value="YdbS-like_PH"/>
</dbReference>
<dbReference type="Pfam" id="PF03703">
    <property type="entry name" value="bPH_2"/>
    <property type="match status" value="1"/>
</dbReference>
<dbReference type="EMBL" id="JAFBBK010000001">
    <property type="protein sequence ID" value="MBM7414263.1"/>
    <property type="molecule type" value="Genomic_DNA"/>
</dbReference>
<keyword evidence="4" id="KW-1185">Reference proteome</keyword>